<reference evidence="3 4" key="1">
    <citation type="journal article" date="2023" name="BMC Biol.">
        <title>The compact genome of the sponge Oopsacas minuta (Hexactinellida) is lacking key metazoan core genes.</title>
        <authorList>
            <person name="Santini S."/>
            <person name="Schenkelaars Q."/>
            <person name="Jourda C."/>
            <person name="Duchesne M."/>
            <person name="Belahbib H."/>
            <person name="Rocher C."/>
            <person name="Selva M."/>
            <person name="Riesgo A."/>
            <person name="Vervoort M."/>
            <person name="Leys S.P."/>
            <person name="Kodjabachian L."/>
            <person name="Le Bivic A."/>
            <person name="Borchiellini C."/>
            <person name="Claverie J.M."/>
            <person name="Renard E."/>
        </authorList>
    </citation>
    <scope>NUCLEOTIDE SEQUENCE [LARGE SCALE GENOMIC DNA]</scope>
    <source>
        <strain evidence="3">SPO-2</strain>
    </source>
</reference>
<dbReference type="Proteomes" id="UP001165289">
    <property type="component" value="Unassembled WGS sequence"/>
</dbReference>
<dbReference type="Pfam" id="PF23663">
    <property type="entry name" value="Znf_SCAND3"/>
    <property type="match status" value="1"/>
</dbReference>
<dbReference type="InterPro" id="IPR005172">
    <property type="entry name" value="CRC"/>
</dbReference>
<dbReference type="EMBL" id="JAKMXF010000321">
    <property type="protein sequence ID" value="KAI6649465.1"/>
    <property type="molecule type" value="Genomic_DNA"/>
</dbReference>
<dbReference type="InterPro" id="IPR036397">
    <property type="entry name" value="RNaseH_sf"/>
</dbReference>
<gene>
    <name evidence="3" type="ORF">LOD99_11830</name>
</gene>
<accession>A0AAV7JM02</accession>
<dbReference type="Gene3D" id="3.30.420.10">
    <property type="entry name" value="Ribonuclease H-like superfamily/Ribonuclease H"/>
    <property type="match status" value="1"/>
</dbReference>
<dbReference type="PANTHER" id="PTHR37984:SF5">
    <property type="entry name" value="PROTEIN NYNRIN-LIKE"/>
    <property type="match status" value="1"/>
</dbReference>
<organism evidence="3 4">
    <name type="scientific">Oopsacas minuta</name>
    <dbReference type="NCBI Taxonomy" id="111878"/>
    <lineage>
        <taxon>Eukaryota</taxon>
        <taxon>Metazoa</taxon>
        <taxon>Porifera</taxon>
        <taxon>Hexactinellida</taxon>
        <taxon>Hexasterophora</taxon>
        <taxon>Lyssacinosida</taxon>
        <taxon>Leucopsacidae</taxon>
        <taxon>Oopsacas</taxon>
    </lineage>
</organism>
<dbReference type="InterPro" id="IPR012337">
    <property type="entry name" value="RNaseH-like_sf"/>
</dbReference>
<dbReference type="InterPro" id="IPR001584">
    <property type="entry name" value="Integrase_cat-core"/>
</dbReference>
<dbReference type="GO" id="GO:0003676">
    <property type="term" value="F:nucleic acid binding"/>
    <property type="evidence" value="ECO:0007669"/>
    <property type="project" value="InterPro"/>
</dbReference>
<proteinExistence type="predicted"/>
<keyword evidence="4" id="KW-1185">Reference proteome</keyword>
<dbReference type="SUPFAM" id="SSF53098">
    <property type="entry name" value="Ribonuclease H-like"/>
    <property type="match status" value="1"/>
</dbReference>
<evidence type="ECO:0000259" key="1">
    <source>
        <dbReference type="PROSITE" id="PS50994"/>
    </source>
</evidence>
<dbReference type="PROSITE" id="PS51634">
    <property type="entry name" value="CRC"/>
    <property type="match status" value="1"/>
</dbReference>
<dbReference type="InterPro" id="IPR057560">
    <property type="entry name" value="Znf_SCAND3"/>
</dbReference>
<dbReference type="InterPro" id="IPR050951">
    <property type="entry name" value="Retrovirus_Pol_polyprotein"/>
</dbReference>
<dbReference type="GO" id="GO:0015074">
    <property type="term" value="P:DNA integration"/>
    <property type="evidence" value="ECO:0007669"/>
    <property type="project" value="InterPro"/>
</dbReference>
<dbReference type="AlphaFoldDB" id="A0AAV7JM02"/>
<dbReference type="PROSITE" id="PS50994">
    <property type="entry name" value="INTEGRASE"/>
    <property type="match status" value="1"/>
</dbReference>
<evidence type="ECO:0008006" key="5">
    <source>
        <dbReference type="Google" id="ProtNLM"/>
    </source>
</evidence>
<comment type="caution">
    <text evidence="3">The sequence shown here is derived from an EMBL/GenBank/DDBJ whole genome shotgun (WGS) entry which is preliminary data.</text>
</comment>
<evidence type="ECO:0000313" key="4">
    <source>
        <dbReference type="Proteomes" id="UP001165289"/>
    </source>
</evidence>
<evidence type="ECO:0000313" key="3">
    <source>
        <dbReference type="EMBL" id="KAI6649465.1"/>
    </source>
</evidence>
<sequence length="581" mass="66071">MNTREIFMNKIAEAVKNKAGNMSFFTKDDYQATIERIQSLDEDKSIQKNPKDYRLVKKFEILEIQVDGIIIKKLKKQASQQQFVFFEELFDIIHAAHLSTGHSGKILMEHKLSEDYANITREHICTYLQLCEKCQLKKSKVRKSLVVKPIISNQLNSRCQVDLIDMQSQPDGKYKYIMTYQDHLTKFVTLKALESKRAEGVAYHLIDIFCDKGAPHILQSDNGREFANQIVKEVINLWPECRLVHGKPRHSQSQGSVERANRSVEEILACWMRDENSTKWSEGLRFVQWKINTRLHTGIGRTPYEAVFGIRPQLGVVSTNLTIDAASILDTEEQLEEILNSEEEYSKQQMLGQDDIAPDTASITQQSEITNYNCVSCQQISSGAHTCMSCGLFCHAIPPCSVNNGSEEEGFGSAVLCRLCHQANQITQQRKGAKRIQGVQADKMFEQSRKRFKQANIGDTVMVPLPDVDRGKGDFRNIKAVVVAVEHNGTYKLGTKYGQLNSHYTRNQFTPCLDKFLEINDVQTGKEISLRQVARNESVGTGQGMFHCSCKKTCLRTTCKCYRSNRLCHSRCHNNQSCSNK</sequence>
<feature type="domain" description="Integrase catalytic" evidence="1">
    <location>
        <begin position="145"/>
        <end position="311"/>
    </location>
</feature>
<feature type="domain" description="CRC" evidence="2">
    <location>
        <begin position="544"/>
        <end position="581"/>
    </location>
</feature>
<evidence type="ECO:0000259" key="2">
    <source>
        <dbReference type="PROSITE" id="PS51634"/>
    </source>
</evidence>
<name>A0AAV7JM02_9METZ</name>
<protein>
    <recommendedName>
        <fullName evidence="5">KRAB-A domain-containing protein 2</fullName>
    </recommendedName>
</protein>
<dbReference type="PANTHER" id="PTHR37984">
    <property type="entry name" value="PROTEIN CBG26694"/>
    <property type="match status" value="1"/>
</dbReference>